<dbReference type="KEGG" id="abas:ACPOL_0967"/>
<evidence type="ECO:0000313" key="2">
    <source>
        <dbReference type="Proteomes" id="UP000253606"/>
    </source>
</evidence>
<dbReference type="Proteomes" id="UP000253606">
    <property type="component" value="Chromosome"/>
</dbReference>
<organism evidence="1 2">
    <name type="scientific">Acidisarcina polymorpha</name>
    <dbReference type="NCBI Taxonomy" id="2211140"/>
    <lineage>
        <taxon>Bacteria</taxon>
        <taxon>Pseudomonadati</taxon>
        <taxon>Acidobacteriota</taxon>
        <taxon>Terriglobia</taxon>
        <taxon>Terriglobales</taxon>
        <taxon>Acidobacteriaceae</taxon>
        <taxon>Acidisarcina</taxon>
    </lineage>
</organism>
<protein>
    <submittedName>
        <fullName evidence="1">Uncharacterized protein</fullName>
    </submittedName>
</protein>
<evidence type="ECO:0000313" key="1">
    <source>
        <dbReference type="EMBL" id="AXC10318.1"/>
    </source>
</evidence>
<gene>
    <name evidence="1" type="ORF">ACPOL_0967</name>
</gene>
<sequence length="43" mass="4770">MEVVGQTYPLWDAKFREGKGRLCCAPDKRVDDSALTAGSWKIA</sequence>
<accession>A0A2Z5FU00</accession>
<name>A0A2Z5FU00_9BACT</name>
<proteinExistence type="predicted"/>
<dbReference type="EMBL" id="CP030840">
    <property type="protein sequence ID" value="AXC10318.1"/>
    <property type="molecule type" value="Genomic_DNA"/>
</dbReference>
<dbReference type="AlphaFoldDB" id="A0A2Z5FU00"/>
<keyword evidence="2" id="KW-1185">Reference proteome</keyword>
<reference evidence="1 2" key="1">
    <citation type="journal article" date="2018" name="Front. Microbiol.">
        <title>Hydrolytic Capabilities as a Key to Environmental Success: Chitinolytic and Cellulolytic Acidobacteria From Acidic Sub-arctic Soils and Boreal Peatlands.</title>
        <authorList>
            <person name="Belova S.E."/>
            <person name="Ravin N.V."/>
            <person name="Pankratov T.A."/>
            <person name="Rakitin A.L."/>
            <person name="Ivanova A.A."/>
            <person name="Beletsky A.V."/>
            <person name="Mardanov A.V."/>
            <person name="Sinninghe Damste J.S."/>
            <person name="Dedysh S.N."/>
        </authorList>
    </citation>
    <scope>NUCLEOTIDE SEQUENCE [LARGE SCALE GENOMIC DNA]</scope>
    <source>
        <strain evidence="1 2">SBC82</strain>
    </source>
</reference>